<evidence type="ECO:0000256" key="5">
    <source>
        <dbReference type="SAM" id="Phobius"/>
    </source>
</evidence>
<evidence type="ECO:0000313" key="8">
    <source>
        <dbReference type="Proteomes" id="UP000291084"/>
    </source>
</evidence>
<reference evidence="7 8" key="1">
    <citation type="journal article" date="2015" name="Sci. Rep.">
        <title>The power of single molecule real-time sequencing technology in the de novo assembly of a eukaryotic genome.</title>
        <authorList>
            <person name="Sakai H."/>
            <person name="Naito K."/>
            <person name="Ogiso-Tanaka E."/>
            <person name="Takahashi Y."/>
            <person name="Iseki K."/>
            <person name="Muto C."/>
            <person name="Satou K."/>
            <person name="Teruya K."/>
            <person name="Shiroma A."/>
            <person name="Shimoji M."/>
            <person name="Hirano T."/>
            <person name="Itoh T."/>
            <person name="Kaga A."/>
            <person name="Tomooka N."/>
        </authorList>
    </citation>
    <scope>NUCLEOTIDE SEQUENCE [LARGE SCALE GENOMIC DNA]</scope>
    <source>
        <strain evidence="8">cv. Shumari</strain>
    </source>
</reference>
<dbReference type="GO" id="GO:0009506">
    <property type="term" value="C:plasmodesma"/>
    <property type="evidence" value="ECO:0007669"/>
    <property type="project" value="TreeGrafter"/>
</dbReference>
<evidence type="ECO:0000256" key="2">
    <source>
        <dbReference type="ARBA" id="ARBA00022692"/>
    </source>
</evidence>
<dbReference type="PANTHER" id="PTHR31415">
    <property type="entry name" value="OS05G0367900 PROTEIN"/>
    <property type="match status" value="1"/>
</dbReference>
<dbReference type="PANTHER" id="PTHR31415:SF59">
    <property type="entry name" value="HARPIN-INDUCED 1"/>
    <property type="match status" value="1"/>
</dbReference>
<keyword evidence="8" id="KW-1185">Reference proteome</keyword>
<name>A0A0S3TCB3_PHAAN</name>
<evidence type="ECO:0000259" key="6">
    <source>
        <dbReference type="Pfam" id="PF03168"/>
    </source>
</evidence>
<evidence type="ECO:0000256" key="4">
    <source>
        <dbReference type="ARBA" id="ARBA00023136"/>
    </source>
</evidence>
<evidence type="ECO:0000256" key="1">
    <source>
        <dbReference type="ARBA" id="ARBA00004167"/>
    </source>
</evidence>
<accession>A0A0S3TCB3</accession>
<dbReference type="InterPro" id="IPR044839">
    <property type="entry name" value="NDR1-like"/>
</dbReference>
<feature type="transmembrane region" description="Helical" evidence="5">
    <location>
        <begin position="7"/>
        <end position="33"/>
    </location>
</feature>
<proteinExistence type="predicted"/>
<dbReference type="GO" id="GO:0005886">
    <property type="term" value="C:plasma membrane"/>
    <property type="evidence" value="ECO:0007669"/>
    <property type="project" value="TreeGrafter"/>
</dbReference>
<dbReference type="Proteomes" id="UP000291084">
    <property type="component" value="Chromosome 11"/>
</dbReference>
<organism evidence="7 8">
    <name type="scientific">Vigna angularis var. angularis</name>
    <dbReference type="NCBI Taxonomy" id="157739"/>
    <lineage>
        <taxon>Eukaryota</taxon>
        <taxon>Viridiplantae</taxon>
        <taxon>Streptophyta</taxon>
        <taxon>Embryophyta</taxon>
        <taxon>Tracheophyta</taxon>
        <taxon>Spermatophyta</taxon>
        <taxon>Magnoliopsida</taxon>
        <taxon>eudicotyledons</taxon>
        <taxon>Gunneridae</taxon>
        <taxon>Pentapetalae</taxon>
        <taxon>rosids</taxon>
        <taxon>fabids</taxon>
        <taxon>Fabales</taxon>
        <taxon>Fabaceae</taxon>
        <taxon>Papilionoideae</taxon>
        <taxon>50 kb inversion clade</taxon>
        <taxon>NPAAA clade</taxon>
        <taxon>indigoferoid/millettioid clade</taxon>
        <taxon>Phaseoleae</taxon>
        <taxon>Vigna</taxon>
    </lineage>
</organism>
<keyword evidence="2 5" id="KW-0812">Transmembrane</keyword>
<dbReference type="EMBL" id="AP015044">
    <property type="protein sequence ID" value="BAU02676.1"/>
    <property type="molecule type" value="Genomic_DNA"/>
</dbReference>
<comment type="subcellular location">
    <subcellularLocation>
        <location evidence="1">Membrane</location>
        <topology evidence="1">Single-pass membrane protein</topology>
    </subcellularLocation>
</comment>
<keyword evidence="4 5" id="KW-0472">Membrane</keyword>
<dbReference type="AlphaFoldDB" id="A0A0S3TCB3"/>
<dbReference type="InterPro" id="IPR004864">
    <property type="entry name" value="LEA_2"/>
</dbReference>
<feature type="domain" description="Late embryogenesis abundant protein LEA-2 subgroup" evidence="6">
    <location>
        <begin position="66"/>
        <end position="112"/>
    </location>
</feature>
<evidence type="ECO:0000256" key="3">
    <source>
        <dbReference type="ARBA" id="ARBA00022989"/>
    </source>
</evidence>
<protein>
    <recommendedName>
        <fullName evidence="6">Late embryogenesis abundant protein LEA-2 subgroup domain-containing protein</fullName>
    </recommendedName>
</protein>
<gene>
    <name evidence="7" type="primary">Vigan.11G223800</name>
    <name evidence="7" type="ORF">VIGAN_11223800</name>
</gene>
<keyword evidence="3 5" id="KW-1133">Transmembrane helix</keyword>
<dbReference type="OrthoDB" id="1889094at2759"/>
<dbReference type="Pfam" id="PF03168">
    <property type="entry name" value="LEA_2"/>
    <property type="match status" value="1"/>
</dbReference>
<evidence type="ECO:0000313" key="7">
    <source>
        <dbReference type="EMBL" id="BAU02676.1"/>
    </source>
</evidence>
<sequence length="122" mass="14393">MCCRDRCIRCICCTFITLVLLFIVFSIIFWIIISPSNVKFHVTDASITQFNLTNNNTLYYNFKVNVTVRNPNNNIVVYYRRIKAIAWYKDNDFGRVTLTPFDQGHKNTTVLQNQSQVWKVQE</sequence>
<dbReference type="GO" id="GO:0098542">
    <property type="term" value="P:defense response to other organism"/>
    <property type="evidence" value="ECO:0007669"/>
    <property type="project" value="InterPro"/>
</dbReference>